<dbReference type="PANTHER" id="PTHR43523">
    <property type="entry name" value="GLUCOSE-1-PHOSPHATE ADENYLYLTRANSFERASE-RELATED"/>
    <property type="match status" value="1"/>
</dbReference>
<dbReference type="AlphaFoldDB" id="A0A378NVZ7"/>
<dbReference type="Gene3D" id="3.90.550.10">
    <property type="entry name" value="Spore Coat Polysaccharide Biosynthesis Protein SpsA, Chain A"/>
    <property type="match status" value="1"/>
</dbReference>
<accession>A0A378NVZ7</accession>
<dbReference type="InterPro" id="IPR005835">
    <property type="entry name" value="NTP_transferase_dom"/>
</dbReference>
<evidence type="ECO:0000259" key="4">
    <source>
        <dbReference type="Pfam" id="PF24894"/>
    </source>
</evidence>
<dbReference type="PANTHER" id="PTHR43523:SF6">
    <property type="entry name" value="GLYCOGEN BIOSYNTHESIS PROTEIN GLGD"/>
    <property type="match status" value="1"/>
</dbReference>
<dbReference type="InterPro" id="IPR029044">
    <property type="entry name" value="Nucleotide-diphossugar_trans"/>
</dbReference>
<dbReference type="EC" id="2.7.7.27" evidence="5"/>
<dbReference type="SUPFAM" id="SSF51161">
    <property type="entry name" value="Trimeric LpxA-like enzymes"/>
    <property type="match status" value="1"/>
</dbReference>
<dbReference type="CDD" id="cd04651">
    <property type="entry name" value="LbH_G1P_AT_C"/>
    <property type="match status" value="1"/>
</dbReference>
<sequence length="368" mass="42218">MKNVLGIMDLYEDDKQIRTLTTKRPIATLPFAGRYRLLDFALSSMVNSGITKIGMMMPAKSRSILDHLRSGKDWDLARRHDGLFYLPAIKMDKDSRNGNLQSFYRHMSFIRQSEQEYVLICNSRFVYNIDFTTALRFHQNTGADITMIYHIENKERPDNATILQTGENGLVTEIANRPAVYENSKVFMGIYLMSRKKFMEIISTAYERGGYDFLIDGILRHQDNLNIYGFQHEGYVSEICSTISYFKTNMDLLEPEIWEELFMGYNPIYTRVRDEAPVQYKKQAKVNNSLVANGCVIEGSVENSILFRGVKIGKGVQVKNSVIMQNCELQDDALVENVICDKNVVVSDGKWLKGAENYPLIIEKNTVI</sequence>
<feature type="domain" description="Glucose-1-phosphate adenylyltransferase/Bifunctional protein GlmU-like C-terminal hexapeptide" evidence="4">
    <location>
        <begin position="281"/>
        <end position="349"/>
    </location>
</feature>
<evidence type="ECO:0000313" key="6">
    <source>
        <dbReference type="Proteomes" id="UP000255234"/>
    </source>
</evidence>
<keyword evidence="5" id="KW-0548">Nucleotidyltransferase</keyword>
<proteinExistence type="inferred from homology"/>
<dbReference type="Proteomes" id="UP000255234">
    <property type="component" value="Unassembled WGS sequence"/>
</dbReference>
<dbReference type="EMBL" id="UGPP01000001">
    <property type="protein sequence ID" value="STY72077.1"/>
    <property type="molecule type" value="Genomic_DNA"/>
</dbReference>
<gene>
    <name evidence="5" type="primary">glgC_1</name>
    <name evidence="5" type="ORF">NCTC10571_02267</name>
</gene>
<dbReference type="RefSeq" id="WP_115152159.1">
    <property type="nucleotide sequence ID" value="NZ_UGPP01000001.1"/>
</dbReference>
<name>A0A378NVZ7_9FIRM</name>
<dbReference type="GO" id="GO:0005978">
    <property type="term" value="P:glycogen biosynthetic process"/>
    <property type="evidence" value="ECO:0007669"/>
    <property type="project" value="UniProtKB-KW"/>
</dbReference>
<feature type="domain" description="Nucleotidyl transferase" evidence="3">
    <location>
        <begin position="16"/>
        <end position="221"/>
    </location>
</feature>
<reference evidence="5 6" key="1">
    <citation type="submission" date="2018-06" db="EMBL/GenBank/DDBJ databases">
        <authorList>
            <consortium name="Pathogen Informatics"/>
            <person name="Doyle S."/>
        </authorList>
    </citation>
    <scope>NUCLEOTIDE SEQUENCE [LARGE SCALE GENOMIC DNA]</scope>
    <source>
        <strain evidence="5 6">NCTC10571</strain>
    </source>
</reference>
<dbReference type="GO" id="GO:0008878">
    <property type="term" value="F:glucose-1-phosphate adenylyltransferase activity"/>
    <property type="evidence" value="ECO:0007669"/>
    <property type="project" value="UniProtKB-EC"/>
</dbReference>
<dbReference type="Pfam" id="PF00483">
    <property type="entry name" value="NTP_transferase"/>
    <property type="match status" value="1"/>
</dbReference>
<keyword evidence="2" id="KW-0320">Glycogen biosynthesis</keyword>
<protein>
    <submittedName>
        <fullName evidence="5">Glucose-1-phosphate adenylyltransferase</fullName>
        <ecNumber evidence="5">2.7.7.27</ecNumber>
    </submittedName>
</protein>
<dbReference type="CDD" id="cd02508">
    <property type="entry name" value="ADP_Glucose_PP"/>
    <property type="match status" value="1"/>
</dbReference>
<dbReference type="Gene3D" id="2.160.10.10">
    <property type="entry name" value="Hexapeptide repeat proteins"/>
    <property type="match status" value="1"/>
</dbReference>
<keyword evidence="5" id="KW-0808">Transferase</keyword>
<comment type="similarity">
    <text evidence="1">Belongs to the bacterial/plant glucose-1-phosphate adenylyltransferase family.</text>
</comment>
<dbReference type="InterPro" id="IPR011831">
    <property type="entry name" value="ADP-Glc_PPase"/>
</dbReference>
<dbReference type="NCBIfam" id="TIGR02092">
    <property type="entry name" value="glgD"/>
    <property type="match status" value="1"/>
</dbReference>
<dbReference type="InterPro" id="IPR011832">
    <property type="entry name" value="GlgDAde_trans"/>
</dbReference>
<dbReference type="InterPro" id="IPR056818">
    <property type="entry name" value="GlmU/GlgC-like_hexapep"/>
</dbReference>
<evidence type="ECO:0000256" key="2">
    <source>
        <dbReference type="ARBA" id="ARBA00023056"/>
    </source>
</evidence>
<evidence type="ECO:0000256" key="1">
    <source>
        <dbReference type="ARBA" id="ARBA00010443"/>
    </source>
</evidence>
<organism evidence="5 6">
    <name type="scientific">Megamonas hypermegale</name>
    <dbReference type="NCBI Taxonomy" id="158847"/>
    <lineage>
        <taxon>Bacteria</taxon>
        <taxon>Bacillati</taxon>
        <taxon>Bacillota</taxon>
        <taxon>Negativicutes</taxon>
        <taxon>Selenomonadales</taxon>
        <taxon>Selenomonadaceae</taxon>
        <taxon>Megamonas</taxon>
    </lineage>
</organism>
<dbReference type="SUPFAM" id="SSF53448">
    <property type="entry name" value="Nucleotide-diphospho-sugar transferases"/>
    <property type="match status" value="1"/>
</dbReference>
<evidence type="ECO:0000313" key="5">
    <source>
        <dbReference type="EMBL" id="STY72077.1"/>
    </source>
</evidence>
<dbReference type="Pfam" id="PF24894">
    <property type="entry name" value="Hexapep_GlmU"/>
    <property type="match status" value="1"/>
</dbReference>
<dbReference type="InterPro" id="IPR011004">
    <property type="entry name" value="Trimer_LpxA-like_sf"/>
</dbReference>
<evidence type="ECO:0000259" key="3">
    <source>
        <dbReference type="Pfam" id="PF00483"/>
    </source>
</evidence>
<dbReference type="STRING" id="1122216.GCA_000423385_00711"/>